<dbReference type="InterPro" id="IPR003593">
    <property type="entry name" value="AAA+_ATPase"/>
</dbReference>
<evidence type="ECO:0000256" key="2">
    <source>
        <dbReference type="ARBA" id="ARBA00022448"/>
    </source>
</evidence>
<evidence type="ECO:0000256" key="1">
    <source>
        <dbReference type="ARBA" id="ARBA00005417"/>
    </source>
</evidence>
<dbReference type="PANTHER" id="PTHR43335:SF8">
    <property type="entry name" value="ABC TRANSPORTER, ATP-BINDING PROTEIN"/>
    <property type="match status" value="1"/>
</dbReference>
<dbReference type="GO" id="GO:0005524">
    <property type="term" value="F:ATP binding"/>
    <property type="evidence" value="ECO:0007669"/>
    <property type="project" value="UniProtKB-KW"/>
</dbReference>
<evidence type="ECO:0000256" key="4">
    <source>
        <dbReference type="ARBA" id="ARBA00022840"/>
    </source>
</evidence>
<dbReference type="RefSeq" id="WP_256133413.1">
    <property type="nucleotide sequence ID" value="NZ_JANFXK010000022.1"/>
</dbReference>
<evidence type="ECO:0000256" key="3">
    <source>
        <dbReference type="ARBA" id="ARBA00022741"/>
    </source>
</evidence>
<dbReference type="SMART" id="SM00382">
    <property type="entry name" value="AAA"/>
    <property type="match status" value="1"/>
</dbReference>
<keyword evidence="2" id="KW-0813">Transport</keyword>
<accession>A0ABT1RSQ6</accession>
<dbReference type="Pfam" id="PF00005">
    <property type="entry name" value="ABC_tran"/>
    <property type="match status" value="1"/>
</dbReference>
<dbReference type="PROSITE" id="PS50893">
    <property type="entry name" value="ABC_TRANSPORTER_2"/>
    <property type="match status" value="1"/>
</dbReference>
<dbReference type="InterPro" id="IPR003439">
    <property type="entry name" value="ABC_transporter-like_ATP-bd"/>
</dbReference>
<dbReference type="PROSITE" id="PS00211">
    <property type="entry name" value="ABC_TRANSPORTER_1"/>
    <property type="match status" value="1"/>
</dbReference>
<gene>
    <name evidence="6" type="ORF">NE619_15915</name>
</gene>
<proteinExistence type="inferred from homology"/>
<keyword evidence="3" id="KW-0547">Nucleotide-binding</keyword>
<protein>
    <submittedName>
        <fullName evidence="6">ABC transporter ATP-binding protein</fullName>
    </submittedName>
</protein>
<reference evidence="6 7" key="1">
    <citation type="submission" date="2022-06" db="EMBL/GenBank/DDBJ databases">
        <title>Isolation of gut microbiota from human fecal samples.</title>
        <authorList>
            <person name="Pamer E.G."/>
            <person name="Barat B."/>
            <person name="Waligurski E."/>
            <person name="Medina S."/>
            <person name="Paddock L."/>
            <person name="Mostad J."/>
        </authorList>
    </citation>
    <scope>NUCLEOTIDE SEQUENCE [LARGE SCALE GENOMIC DNA]</scope>
    <source>
        <strain evidence="6 7">SL.3.17</strain>
    </source>
</reference>
<name>A0ABT1RSQ6_9FIRM</name>
<dbReference type="InterPro" id="IPR017871">
    <property type="entry name" value="ABC_transporter-like_CS"/>
</dbReference>
<evidence type="ECO:0000313" key="6">
    <source>
        <dbReference type="EMBL" id="MCQ4638220.1"/>
    </source>
</evidence>
<evidence type="ECO:0000259" key="5">
    <source>
        <dbReference type="PROSITE" id="PS50893"/>
    </source>
</evidence>
<dbReference type="PANTHER" id="PTHR43335">
    <property type="entry name" value="ABC TRANSPORTER, ATP-BINDING PROTEIN"/>
    <property type="match status" value="1"/>
</dbReference>
<dbReference type="Gene3D" id="3.40.50.300">
    <property type="entry name" value="P-loop containing nucleotide triphosphate hydrolases"/>
    <property type="match status" value="1"/>
</dbReference>
<dbReference type="Proteomes" id="UP001524502">
    <property type="component" value="Unassembled WGS sequence"/>
</dbReference>
<keyword evidence="7" id="KW-1185">Reference proteome</keyword>
<organism evidence="6 7">
    <name type="scientific">Anaerovorax odorimutans</name>
    <dbReference type="NCBI Taxonomy" id="109327"/>
    <lineage>
        <taxon>Bacteria</taxon>
        <taxon>Bacillati</taxon>
        <taxon>Bacillota</taxon>
        <taxon>Clostridia</taxon>
        <taxon>Peptostreptococcales</taxon>
        <taxon>Anaerovoracaceae</taxon>
        <taxon>Anaerovorax</taxon>
    </lineage>
</organism>
<comment type="similarity">
    <text evidence="1">Belongs to the ABC transporter superfamily.</text>
</comment>
<evidence type="ECO:0000313" key="7">
    <source>
        <dbReference type="Proteomes" id="UP001524502"/>
    </source>
</evidence>
<sequence length="305" mass="34049">MNYAIETENLSKKYGESFALENVSLHIPCGRIYGLLGRNGAGKTTAMRLILGLAAPTSGRIKLFGRELANSDQSSYLRIGSSIETPGFYPELTAAENLSVFARLRGKVNKKAISQVLDLVGLPQNKKKFAEYSLGMKQRLALARSMMHDPELLILDEPTNGLDPIGIAEMRQLIKTLSCECKKTVLVSSHQLSEIEQLADWIGIIHRGKLLEECSYEELKQKERSGVRICTANRDRVIRFLTEKMGLEKCVILGNNEIEVRDQTCSSLEINKRLFQAGLEVSQIWILHSSLERHFQELTGGEGIA</sequence>
<keyword evidence="4 6" id="KW-0067">ATP-binding</keyword>
<dbReference type="EMBL" id="JANFXK010000022">
    <property type="protein sequence ID" value="MCQ4638220.1"/>
    <property type="molecule type" value="Genomic_DNA"/>
</dbReference>
<comment type="caution">
    <text evidence="6">The sequence shown here is derived from an EMBL/GenBank/DDBJ whole genome shotgun (WGS) entry which is preliminary data.</text>
</comment>
<feature type="domain" description="ABC transporter" evidence="5">
    <location>
        <begin position="5"/>
        <end position="232"/>
    </location>
</feature>
<dbReference type="InterPro" id="IPR027417">
    <property type="entry name" value="P-loop_NTPase"/>
</dbReference>
<dbReference type="SUPFAM" id="SSF52540">
    <property type="entry name" value="P-loop containing nucleoside triphosphate hydrolases"/>
    <property type="match status" value="1"/>
</dbReference>